<keyword evidence="5" id="KW-0804">Transcription</keyword>
<keyword evidence="10" id="KW-1185">Reference proteome</keyword>
<evidence type="ECO:0000256" key="3">
    <source>
        <dbReference type="ARBA" id="ARBA00022833"/>
    </source>
</evidence>
<dbReference type="PROSITE" id="PS50114">
    <property type="entry name" value="GATA_ZN_FINGER_2"/>
    <property type="match status" value="1"/>
</dbReference>
<dbReference type="SMART" id="SM00401">
    <property type="entry name" value="ZnF_GATA"/>
    <property type="match status" value="1"/>
</dbReference>
<dbReference type="GO" id="GO:0043565">
    <property type="term" value="F:sequence-specific DNA binding"/>
    <property type="evidence" value="ECO:0007669"/>
    <property type="project" value="InterPro"/>
</dbReference>
<dbReference type="SUPFAM" id="SSF57716">
    <property type="entry name" value="Glucocorticoid receptor-like (DNA-binding domain)"/>
    <property type="match status" value="1"/>
</dbReference>
<dbReference type="GeneID" id="81404283"/>
<sequence length="469" mass="50313">MGSLEAAPRHRDPLPAIGFLGKDGPSYTPRYPSSATASPTPLMSPNIMYSGQHMPYSYAPSASAPPQGYVSPPETRRAIEEEKEKHTPRQSLPSIHEALGNDNPLPYATPTSAPPSQSAHPSAPSHLIGRPSTEGPAGPPNPFSNGPPTGSLMREPSYSHQSQLQTEAARSLTSINTQGSHNASLQSINTGKSPTQSSKTGITSVGSQNSGYEYSAPTSAGSVASPNGYSHFAPNPSFQSQPAGHAYPAPYGSRPYASRVEEVKGGFVGRPIPPHNDSVKRHLDVFDVETSLNEISDLSTRTLDFSRHYAARAHQTQRSGPILGSLPSLNEVEDMLHMQRRNQDALIRIRTAVVNQEQALAEQMAQRKAFKTEDEHMAMYQEEYKGTGGFAGADPKKRRGKAAPPGRCHSCNRAETPEWRRGPDGARTLCNACGLHYAKLTRKMGAKAASLGSNLKPKSVLDSASPTSH</sequence>
<evidence type="ECO:0000256" key="6">
    <source>
        <dbReference type="PROSITE-ProRule" id="PRU00094"/>
    </source>
</evidence>
<feature type="compositionally biased region" description="Low complexity" evidence="7">
    <location>
        <begin position="55"/>
        <end position="66"/>
    </location>
</feature>
<evidence type="ECO:0000256" key="2">
    <source>
        <dbReference type="ARBA" id="ARBA00022771"/>
    </source>
</evidence>
<dbReference type="InterPro" id="IPR000679">
    <property type="entry name" value="Znf_GATA"/>
</dbReference>
<feature type="region of interest" description="Disordered" evidence="7">
    <location>
        <begin position="446"/>
        <end position="469"/>
    </location>
</feature>
<comment type="caution">
    <text evidence="9">The sequence shown here is derived from an EMBL/GenBank/DDBJ whole genome shotgun (WGS) entry which is preliminary data.</text>
</comment>
<feature type="region of interest" description="Disordered" evidence="7">
    <location>
        <begin position="1"/>
        <end position="222"/>
    </location>
</feature>
<reference evidence="9" key="2">
    <citation type="journal article" date="2023" name="IMA Fungus">
        <title>Comparative genomic study of the Penicillium genus elucidates a diverse pangenome and 15 lateral gene transfer events.</title>
        <authorList>
            <person name="Petersen C."/>
            <person name="Sorensen T."/>
            <person name="Nielsen M.R."/>
            <person name="Sondergaard T.E."/>
            <person name="Sorensen J.L."/>
            <person name="Fitzpatrick D.A."/>
            <person name="Frisvad J.C."/>
            <person name="Nielsen K.L."/>
        </authorList>
    </citation>
    <scope>NUCLEOTIDE SEQUENCE</scope>
    <source>
        <strain evidence="9">IBT 22155</strain>
    </source>
</reference>
<dbReference type="EMBL" id="JAPQKL010000004">
    <property type="protein sequence ID" value="KAJ5135091.1"/>
    <property type="molecule type" value="Genomic_DNA"/>
</dbReference>
<keyword evidence="1" id="KW-0479">Metal-binding</keyword>
<evidence type="ECO:0000256" key="4">
    <source>
        <dbReference type="ARBA" id="ARBA00023015"/>
    </source>
</evidence>
<dbReference type="Proteomes" id="UP001149079">
    <property type="component" value="Unassembled WGS sequence"/>
</dbReference>
<keyword evidence="3" id="KW-0862">Zinc</keyword>
<evidence type="ECO:0000256" key="1">
    <source>
        <dbReference type="ARBA" id="ARBA00022723"/>
    </source>
</evidence>
<organism evidence="9 10">
    <name type="scientific">Penicillium bovifimosum</name>
    <dbReference type="NCBI Taxonomy" id="126998"/>
    <lineage>
        <taxon>Eukaryota</taxon>
        <taxon>Fungi</taxon>
        <taxon>Dikarya</taxon>
        <taxon>Ascomycota</taxon>
        <taxon>Pezizomycotina</taxon>
        <taxon>Eurotiomycetes</taxon>
        <taxon>Eurotiomycetidae</taxon>
        <taxon>Eurotiales</taxon>
        <taxon>Aspergillaceae</taxon>
        <taxon>Penicillium</taxon>
    </lineage>
</organism>
<dbReference type="AlphaFoldDB" id="A0A9W9L3F2"/>
<dbReference type="FunFam" id="3.30.50.10:FF:000043">
    <property type="entry name" value="Sexual development transcription factor NsdD"/>
    <property type="match status" value="1"/>
</dbReference>
<feature type="compositionally biased region" description="Basic and acidic residues" evidence="7">
    <location>
        <begin position="74"/>
        <end position="87"/>
    </location>
</feature>
<feature type="compositionally biased region" description="Polar residues" evidence="7">
    <location>
        <begin position="158"/>
        <end position="222"/>
    </location>
</feature>
<evidence type="ECO:0000259" key="8">
    <source>
        <dbReference type="PROSITE" id="PS50114"/>
    </source>
</evidence>
<dbReference type="Gene3D" id="3.30.50.10">
    <property type="entry name" value="Erythroid Transcription Factor GATA-1, subunit A"/>
    <property type="match status" value="1"/>
</dbReference>
<dbReference type="OrthoDB" id="2162994at2759"/>
<dbReference type="GO" id="GO:0008270">
    <property type="term" value="F:zinc ion binding"/>
    <property type="evidence" value="ECO:0007669"/>
    <property type="project" value="UniProtKB-KW"/>
</dbReference>
<protein>
    <submittedName>
        <fullName evidence="9">Zinc finger NHR/GATA-type</fullName>
    </submittedName>
</protein>
<keyword evidence="2 6" id="KW-0863">Zinc-finger</keyword>
<evidence type="ECO:0000313" key="10">
    <source>
        <dbReference type="Proteomes" id="UP001149079"/>
    </source>
</evidence>
<dbReference type="GO" id="GO:0006355">
    <property type="term" value="P:regulation of DNA-templated transcription"/>
    <property type="evidence" value="ECO:0007669"/>
    <property type="project" value="InterPro"/>
</dbReference>
<dbReference type="PANTHER" id="PTHR47172:SF24">
    <property type="entry name" value="GATA ZINC FINGER DOMAIN-CONTAINING PROTEIN 14-RELATED"/>
    <property type="match status" value="1"/>
</dbReference>
<name>A0A9W9L3F2_9EURO</name>
<dbReference type="RefSeq" id="XP_056522063.1">
    <property type="nucleotide sequence ID" value="XM_056665113.1"/>
</dbReference>
<dbReference type="InterPro" id="IPR013088">
    <property type="entry name" value="Znf_NHR/GATA"/>
</dbReference>
<dbReference type="CDD" id="cd00202">
    <property type="entry name" value="ZnF_GATA"/>
    <property type="match status" value="1"/>
</dbReference>
<proteinExistence type="predicted"/>
<feature type="compositionally biased region" description="Polar residues" evidence="7">
    <location>
        <begin position="31"/>
        <end position="49"/>
    </location>
</feature>
<keyword evidence="4" id="KW-0805">Transcription regulation</keyword>
<gene>
    <name evidence="9" type="ORF">N7515_004369</name>
</gene>
<evidence type="ECO:0000256" key="7">
    <source>
        <dbReference type="SAM" id="MobiDB-lite"/>
    </source>
</evidence>
<dbReference type="PROSITE" id="PS00344">
    <property type="entry name" value="GATA_ZN_FINGER_1"/>
    <property type="match status" value="1"/>
</dbReference>
<dbReference type="PANTHER" id="PTHR47172">
    <property type="entry name" value="OS01G0976800 PROTEIN"/>
    <property type="match status" value="1"/>
</dbReference>
<dbReference type="Pfam" id="PF00320">
    <property type="entry name" value="GATA"/>
    <property type="match status" value="1"/>
</dbReference>
<feature type="compositionally biased region" description="Low complexity" evidence="7">
    <location>
        <begin position="108"/>
        <end position="126"/>
    </location>
</feature>
<evidence type="ECO:0000256" key="5">
    <source>
        <dbReference type="ARBA" id="ARBA00023163"/>
    </source>
</evidence>
<evidence type="ECO:0000313" key="9">
    <source>
        <dbReference type="EMBL" id="KAJ5135091.1"/>
    </source>
</evidence>
<reference evidence="9" key="1">
    <citation type="submission" date="2022-11" db="EMBL/GenBank/DDBJ databases">
        <authorList>
            <person name="Petersen C."/>
        </authorList>
    </citation>
    <scope>NUCLEOTIDE SEQUENCE</scope>
    <source>
        <strain evidence="9">IBT 22155</strain>
    </source>
</reference>
<feature type="domain" description="GATA-type" evidence="8">
    <location>
        <begin position="407"/>
        <end position="437"/>
    </location>
</feature>
<accession>A0A9W9L3F2</accession>